<dbReference type="NCBIfam" id="TIGR00231">
    <property type="entry name" value="small_GTP"/>
    <property type="match status" value="1"/>
</dbReference>
<keyword evidence="5 8" id="KW-0648">Protein biosynthesis</keyword>
<evidence type="ECO:0000256" key="8">
    <source>
        <dbReference type="HAMAP-Rule" id="MF_00100"/>
    </source>
</evidence>
<dbReference type="InterPro" id="IPR044145">
    <property type="entry name" value="IF2_II"/>
</dbReference>
<comment type="subcellular location">
    <subcellularLocation>
        <location evidence="8">Cytoplasm</location>
    </subcellularLocation>
</comment>
<dbReference type="GO" id="GO:0003743">
    <property type="term" value="F:translation initiation factor activity"/>
    <property type="evidence" value="ECO:0007669"/>
    <property type="project" value="UniProtKB-UniRule"/>
</dbReference>
<proteinExistence type="inferred from homology"/>
<dbReference type="FunFam" id="2.40.30.10:FF:000008">
    <property type="entry name" value="Translation initiation factor IF-2"/>
    <property type="match status" value="1"/>
</dbReference>
<evidence type="ECO:0000259" key="10">
    <source>
        <dbReference type="PROSITE" id="PS51722"/>
    </source>
</evidence>
<reference evidence="11" key="1">
    <citation type="submission" date="2020-07" db="EMBL/GenBank/DDBJ databases">
        <title>Huge and variable diversity of episymbiotic CPR bacteria and DPANN archaea in groundwater ecosystems.</title>
        <authorList>
            <person name="He C.Y."/>
            <person name="Keren R."/>
            <person name="Whittaker M."/>
            <person name="Farag I.F."/>
            <person name="Doudna J."/>
            <person name="Cate J.H.D."/>
            <person name="Banfield J.F."/>
        </authorList>
    </citation>
    <scope>NUCLEOTIDE SEQUENCE</scope>
    <source>
        <strain evidence="11">NC_groundwater_17_Pr7_B-0.1um_64_12</strain>
    </source>
</reference>
<gene>
    <name evidence="8 11" type="primary">infB</name>
    <name evidence="11" type="ORF">HYR64_05045</name>
</gene>
<protein>
    <recommendedName>
        <fullName evidence="2 8">Translation initiation factor IF-2</fullName>
    </recommendedName>
</protein>
<evidence type="ECO:0000256" key="4">
    <source>
        <dbReference type="ARBA" id="ARBA00022741"/>
    </source>
</evidence>
<dbReference type="PROSITE" id="PS01176">
    <property type="entry name" value="IF2"/>
    <property type="match status" value="1"/>
</dbReference>
<dbReference type="PANTHER" id="PTHR43381">
    <property type="entry name" value="TRANSLATION INITIATION FACTOR IF-2-RELATED"/>
    <property type="match status" value="1"/>
</dbReference>
<dbReference type="AlphaFoldDB" id="A0A931LVH6"/>
<dbReference type="CDD" id="cd03692">
    <property type="entry name" value="mtIF2_IVc"/>
    <property type="match status" value="1"/>
</dbReference>
<dbReference type="GO" id="GO:0003924">
    <property type="term" value="F:GTPase activity"/>
    <property type="evidence" value="ECO:0007669"/>
    <property type="project" value="UniProtKB-UniRule"/>
</dbReference>
<comment type="similarity">
    <text evidence="1 8 9">Belongs to the TRAFAC class translation factor GTPase superfamily. Classic translation factor GTPase family. IF-2 subfamily.</text>
</comment>
<dbReference type="Pfam" id="PF22042">
    <property type="entry name" value="EF-G_D2"/>
    <property type="match status" value="1"/>
</dbReference>
<comment type="function">
    <text evidence="7 8 9">One of the essential components for the initiation of protein synthesis. Protects formylmethionyl-tRNA from spontaneous hydrolysis and promotes its binding to the 30S ribosomal subunits. Also involved in the hydrolysis of GTP during the formation of the 70S ribosomal complex.</text>
</comment>
<evidence type="ECO:0000256" key="3">
    <source>
        <dbReference type="ARBA" id="ARBA00022540"/>
    </source>
</evidence>
<feature type="region of interest" description="G-domain" evidence="8">
    <location>
        <begin position="141"/>
        <end position="289"/>
    </location>
</feature>
<dbReference type="InterPro" id="IPR006847">
    <property type="entry name" value="IF2_N"/>
</dbReference>
<dbReference type="CDD" id="cd03702">
    <property type="entry name" value="IF2_mtIF2_II"/>
    <property type="match status" value="1"/>
</dbReference>
<dbReference type="InterPro" id="IPR005225">
    <property type="entry name" value="Small_GTP-bd"/>
</dbReference>
<name>A0A931LVH6_FIMGI</name>
<evidence type="ECO:0000256" key="1">
    <source>
        <dbReference type="ARBA" id="ARBA00007733"/>
    </source>
</evidence>
<evidence type="ECO:0000256" key="7">
    <source>
        <dbReference type="ARBA" id="ARBA00025162"/>
    </source>
</evidence>
<dbReference type="Gene3D" id="3.40.50.10050">
    <property type="entry name" value="Translation initiation factor IF- 2, domain 3"/>
    <property type="match status" value="1"/>
</dbReference>
<dbReference type="FunFam" id="2.40.30.10:FF:000007">
    <property type="entry name" value="Translation initiation factor IF-2"/>
    <property type="match status" value="1"/>
</dbReference>
<feature type="domain" description="Tr-type G" evidence="10">
    <location>
        <begin position="138"/>
        <end position="307"/>
    </location>
</feature>
<dbReference type="Pfam" id="PF04760">
    <property type="entry name" value="IF2_N"/>
    <property type="match status" value="1"/>
</dbReference>
<dbReference type="InterPro" id="IPR023115">
    <property type="entry name" value="TIF_IF2_dom3"/>
</dbReference>
<dbReference type="Gene3D" id="3.40.50.300">
    <property type="entry name" value="P-loop containing nucleotide triphosphate hydrolases"/>
    <property type="match status" value="1"/>
</dbReference>
<evidence type="ECO:0000256" key="5">
    <source>
        <dbReference type="ARBA" id="ARBA00022917"/>
    </source>
</evidence>
<dbReference type="InterPro" id="IPR009000">
    <property type="entry name" value="Transl_B-barrel_sf"/>
</dbReference>
<dbReference type="InterPro" id="IPR036925">
    <property type="entry name" value="TIF_IF2_dom3_sf"/>
</dbReference>
<dbReference type="Pfam" id="PF00009">
    <property type="entry name" value="GTP_EFTU"/>
    <property type="match status" value="1"/>
</dbReference>
<dbReference type="SUPFAM" id="SSF52540">
    <property type="entry name" value="P-loop containing nucleoside triphosphate hydrolases"/>
    <property type="match status" value="1"/>
</dbReference>
<keyword evidence="4 8" id="KW-0547">Nucleotide-binding</keyword>
<dbReference type="NCBIfam" id="TIGR00487">
    <property type="entry name" value="IF-2"/>
    <property type="match status" value="1"/>
</dbReference>
<evidence type="ECO:0000256" key="9">
    <source>
        <dbReference type="RuleBase" id="RU000644"/>
    </source>
</evidence>
<evidence type="ECO:0000313" key="12">
    <source>
        <dbReference type="Proteomes" id="UP000727962"/>
    </source>
</evidence>
<evidence type="ECO:0000256" key="6">
    <source>
        <dbReference type="ARBA" id="ARBA00023134"/>
    </source>
</evidence>
<dbReference type="Pfam" id="PF11987">
    <property type="entry name" value="IF-2"/>
    <property type="match status" value="1"/>
</dbReference>
<dbReference type="InterPro" id="IPR015760">
    <property type="entry name" value="TIF_IF2"/>
</dbReference>
<feature type="binding site" evidence="8">
    <location>
        <begin position="193"/>
        <end position="197"/>
    </location>
    <ligand>
        <name>GTP</name>
        <dbReference type="ChEBI" id="CHEBI:37565"/>
    </ligand>
</feature>
<dbReference type="GO" id="GO:0005525">
    <property type="term" value="F:GTP binding"/>
    <property type="evidence" value="ECO:0007669"/>
    <property type="project" value="UniProtKB-KW"/>
</dbReference>
<dbReference type="PANTHER" id="PTHR43381:SF5">
    <property type="entry name" value="TR-TYPE G DOMAIN-CONTAINING PROTEIN"/>
    <property type="match status" value="1"/>
</dbReference>
<keyword evidence="8" id="KW-0963">Cytoplasm</keyword>
<organism evidence="11 12">
    <name type="scientific">Fimbriimonas ginsengisoli</name>
    <dbReference type="NCBI Taxonomy" id="1005039"/>
    <lineage>
        <taxon>Bacteria</taxon>
        <taxon>Bacillati</taxon>
        <taxon>Armatimonadota</taxon>
        <taxon>Fimbriimonadia</taxon>
        <taxon>Fimbriimonadales</taxon>
        <taxon>Fimbriimonadaceae</taxon>
        <taxon>Fimbriimonas</taxon>
    </lineage>
</organism>
<dbReference type="GO" id="GO:0005829">
    <property type="term" value="C:cytosol"/>
    <property type="evidence" value="ECO:0007669"/>
    <property type="project" value="TreeGrafter"/>
</dbReference>
<dbReference type="FunFam" id="3.40.50.300:FF:000019">
    <property type="entry name" value="Translation initiation factor IF-2"/>
    <property type="match status" value="1"/>
</dbReference>
<sequence length="637" mass="68654">MTVVIADLAKEFEILPGQVSGTLDELGLAHEGGQFESDPETLELVREALTEVIGTKNLTLQPGRTPRDIATALGMPQQEIQKTLMLKMGVGATITTALKDEVAEQLVQHFGYAVTWATEVKPRPRPAAHPKPKVGAQHRPPVVTIMGHVDHGKTSLLDFIRKTSVASHEHGGITQHIGAYQVVLPEGTITFLDTPGHAAFTAMRARGAQVTDIAVLVVAADDGIMPQTKEAISHARNAGVPIIVAVNKIDKQGANPDRVLQQLPEQEVIPEAFGGQTIVCPVSALTGEGVPHLLEMILLQAGVLNLTADPKGKLEGAVIESKLEKGRGPVATVLVQEGTLRVGDTIVVGHAFGRVKAMTDYRGERMTEAAPSTPVEVLGLSEVPAAGDAVEPTDDERTAREIATGRSQEAHRQSLVSPSRGITLSELRERLAEEETKELRLIVKADVHGSVEAVRGLVEQMNNPEVEVRVIHSGVGSIVESDILLANAAGAICVGFNTKPEPGAKKEAERRKVEIRTYTIIYELIEDIEKAVKGMLEPKYEESYLGTVDIRVRFDLSKKGIVAGCYVSEGKVVRNASCRVSRDGEVVFSGKIGSLRHLKDDVREVTEGMECGVTFDGWDEFKEGDKIEAFEQVLVNA</sequence>
<dbReference type="PROSITE" id="PS51722">
    <property type="entry name" value="G_TR_2"/>
    <property type="match status" value="1"/>
</dbReference>
<dbReference type="InterPro" id="IPR000178">
    <property type="entry name" value="TF_IF2_bacterial-like"/>
</dbReference>
<dbReference type="EMBL" id="JACOSL010000031">
    <property type="protein sequence ID" value="MBI1756457.1"/>
    <property type="molecule type" value="Genomic_DNA"/>
</dbReference>
<keyword evidence="6 8" id="KW-0342">GTP-binding</keyword>
<dbReference type="Gene3D" id="2.40.30.10">
    <property type="entry name" value="Translation factors"/>
    <property type="match status" value="2"/>
</dbReference>
<dbReference type="FunFam" id="3.40.50.10050:FF:000001">
    <property type="entry name" value="Translation initiation factor IF-2"/>
    <property type="match status" value="1"/>
</dbReference>
<evidence type="ECO:0000313" key="11">
    <source>
        <dbReference type="EMBL" id="MBI1756457.1"/>
    </source>
</evidence>
<comment type="caution">
    <text evidence="11">The sequence shown here is derived from an EMBL/GenBank/DDBJ whole genome shotgun (WGS) entry which is preliminary data.</text>
</comment>
<dbReference type="HAMAP" id="MF_00100_B">
    <property type="entry name" value="IF_2_B"/>
    <property type="match status" value="1"/>
</dbReference>
<feature type="binding site" evidence="8">
    <location>
        <begin position="247"/>
        <end position="250"/>
    </location>
    <ligand>
        <name>GTP</name>
        <dbReference type="ChEBI" id="CHEBI:37565"/>
    </ligand>
</feature>
<dbReference type="CDD" id="cd01887">
    <property type="entry name" value="IF2_eIF5B"/>
    <property type="match status" value="1"/>
</dbReference>
<feature type="binding site" evidence="8">
    <location>
        <begin position="147"/>
        <end position="154"/>
    </location>
    <ligand>
        <name>GTP</name>
        <dbReference type="ChEBI" id="CHEBI:37565"/>
    </ligand>
</feature>
<dbReference type="InterPro" id="IPR053905">
    <property type="entry name" value="EF-G-like_DII"/>
</dbReference>
<dbReference type="InterPro" id="IPR000795">
    <property type="entry name" value="T_Tr_GTP-bd_dom"/>
</dbReference>
<dbReference type="InterPro" id="IPR027417">
    <property type="entry name" value="P-loop_NTPase"/>
</dbReference>
<accession>A0A931LVH6</accession>
<dbReference type="SUPFAM" id="SSF52156">
    <property type="entry name" value="Initiation factor IF2/eIF5b, domain 3"/>
    <property type="match status" value="1"/>
</dbReference>
<dbReference type="Proteomes" id="UP000727962">
    <property type="component" value="Unassembled WGS sequence"/>
</dbReference>
<evidence type="ECO:0000256" key="2">
    <source>
        <dbReference type="ARBA" id="ARBA00020675"/>
    </source>
</evidence>
<keyword evidence="3 8" id="KW-0396">Initiation factor</keyword>
<dbReference type="SUPFAM" id="SSF50447">
    <property type="entry name" value="Translation proteins"/>
    <property type="match status" value="2"/>
</dbReference>